<dbReference type="Proteomes" id="UP000059672">
    <property type="component" value="Chromosome"/>
</dbReference>
<comment type="pathway">
    <text evidence="2 12">Cofactor biosynthesis; NAD(+) biosynthesis; iminoaspartate from L-aspartate (oxidase route): step 1/1.</text>
</comment>
<evidence type="ECO:0000256" key="9">
    <source>
        <dbReference type="ARBA" id="ARBA00048305"/>
    </source>
</evidence>
<dbReference type="KEGG" id="lut:Lupro_05930"/>
<evidence type="ECO:0000256" key="6">
    <source>
        <dbReference type="ARBA" id="ARBA00022642"/>
    </source>
</evidence>
<dbReference type="SUPFAM" id="SSF46977">
    <property type="entry name" value="Succinate dehydrogenase/fumarate reductase flavoprotein C-terminal domain"/>
    <property type="match status" value="1"/>
</dbReference>
<evidence type="ECO:0000256" key="12">
    <source>
        <dbReference type="RuleBase" id="RU362049"/>
    </source>
</evidence>
<protein>
    <recommendedName>
        <fullName evidence="4 10">L-aspartate oxidase</fullName>
        <ecNumber evidence="4 10">1.4.3.16</ecNumber>
    </recommendedName>
</protein>
<dbReference type="NCBIfam" id="TIGR00551">
    <property type="entry name" value="nadB"/>
    <property type="match status" value="1"/>
</dbReference>
<proteinExistence type="inferred from homology"/>
<dbReference type="Gene3D" id="3.90.700.10">
    <property type="entry name" value="Succinate dehydrogenase/fumarate reductase flavoprotein, catalytic domain"/>
    <property type="match status" value="1"/>
</dbReference>
<evidence type="ECO:0000256" key="4">
    <source>
        <dbReference type="ARBA" id="ARBA00012173"/>
    </source>
</evidence>
<dbReference type="SUPFAM" id="SSF51905">
    <property type="entry name" value="FAD/NAD(P)-binding domain"/>
    <property type="match status" value="1"/>
</dbReference>
<evidence type="ECO:0000313" key="16">
    <source>
        <dbReference type="Proteomes" id="UP000059672"/>
    </source>
</evidence>
<dbReference type="Pfam" id="PF02910">
    <property type="entry name" value="Succ_DH_flav_C"/>
    <property type="match status" value="1"/>
</dbReference>
<dbReference type="InterPro" id="IPR005288">
    <property type="entry name" value="NadB"/>
</dbReference>
<keyword evidence="5 12" id="KW-0285">Flavoprotein</keyword>
<feature type="domain" description="Fumarate reductase/succinate dehydrogenase flavoprotein-like C-terminal" evidence="14">
    <location>
        <begin position="440"/>
        <end position="519"/>
    </location>
</feature>
<evidence type="ECO:0000256" key="11">
    <source>
        <dbReference type="PIRSR" id="PIRSR000171-1"/>
    </source>
</evidence>
<accession>A0A109RNR0</accession>
<evidence type="ECO:0000256" key="3">
    <source>
        <dbReference type="ARBA" id="ARBA00008562"/>
    </source>
</evidence>
<evidence type="ECO:0000313" key="15">
    <source>
        <dbReference type="EMBL" id="AMC10807.1"/>
    </source>
</evidence>
<feature type="domain" description="FAD-dependent oxidoreductase 2 FAD-binding" evidence="13">
    <location>
        <begin position="5"/>
        <end position="392"/>
    </location>
</feature>
<name>A0A109RNR0_9FLAO</name>
<dbReference type="OrthoDB" id="9806724at2"/>
<comment type="catalytic activity">
    <reaction evidence="9">
        <text>L-aspartate + O2 = iminosuccinate + H2O2</text>
        <dbReference type="Rhea" id="RHEA:25876"/>
        <dbReference type="ChEBI" id="CHEBI:15379"/>
        <dbReference type="ChEBI" id="CHEBI:16240"/>
        <dbReference type="ChEBI" id="CHEBI:29991"/>
        <dbReference type="ChEBI" id="CHEBI:77875"/>
        <dbReference type="EC" id="1.4.3.16"/>
    </reaction>
    <physiologicalReaction direction="left-to-right" evidence="9">
        <dbReference type="Rhea" id="RHEA:25877"/>
    </physiologicalReaction>
</comment>
<dbReference type="InterPro" id="IPR037099">
    <property type="entry name" value="Fum_R/Succ_DH_flav-like_C_sf"/>
</dbReference>
<dbReference type="SUPFAM" id="SSF56425">
    <property type="entry name" value="Succinate dehydrogenase/fumarate reductase flavoprotein, catalytic domain"/>
    <property type="match status" value="1"/>
</dbReference>
<dbReference type="PANTHER" id="PTHR42716">
    <property type="entry name" value="L-ASPARTATE OXIDASE"/>
    <property type="match status" value="1"/>
</dbReference>
<gene>
    <name evidence="15" type="ORF">Lupro_05930</name>
</gene>
<dbReference type="PANTHER" id="PTHR42716:SF2">
    <property type="entry name" value="L-ASPARTATE OXIDASE, CHLOROPLASTIC"/>
    <property type="match status" value="1"/>
</dbReference>
<evidence type="ECO:0000259" key="14">
    <source>
        <dbReference type="Pfam" id="PF02910"/>
    </source>
</evidence>
<dbReference type="InterPro" id="IPR027477">
    <property type="entry name" value="Succ_DH/fumarate_Rdtase_cat_sf"/>
</dbReference>
<sequence>MHKTDFLIIGSGIAGLSFALKIASHFKNASITIVTKSEKNECNTKYAQGGIATVWNKTVDSFEQHIKDTLVAGDGLCDEGVVKMVIEEAPERILELIEWGTNFDKNKEQFSLGREGGHSQFRILHHKDITGAEIERALIEQVEKNENIHFLEHHFAIDLITEHQVTKKRITRKEKTTCYGAYVLDEYKNIVKTFAAKVTMLATGGNGQVYSTTTNPIVATGDGIAMAYRAKAEISEVEFIQFHPTALYNPGEYPAFLISEAVRGEGAILRDYFGERFMQKYDEREELASRDIVARAIDSELKKSGSPHVYLDCTHIPYEKFKKHFPNITEKCLSIGIDVREDYIPVSPAQHYICGGVSISKKAKTSIKNLYASGEVTRSGLHGANRLASNSLLEGLVFSHNAFKNLTKRFPKIELPNHIPEWNDSGVVKNMEKILITHDRNEVKTIMSNYVGIVRSNERLLRAEKRLLNLYEDNKRLYNHSELSVDLCELRNLITTAYLITQFSKNRKENRGGFYNADLMRLSKKCHSECK</sequence>
<reference evidence="16" key="1">
    <citation type="submission" date="2015-12" db="EMBL/GenBank/DDBJ databases">
        <title>Complete genome sequence of Lutibacter profundus strain LP1.</title>
        <authorList>
            <person name="Wissuwa J."/>
            <person name="Le Moine Bauer S."/>
            <person name="Stokke R."/>
            <person name="Dahle H."/>
            <person name="Steen I.H."/>
        </authorList>
    </citation>
    <scope>NUCLEOTIDE SEQUENCE [LARGE SCALE GENOMIC DNA]</scope>
    <source>
        <strain evidence="16">LP1</strain>
    </source>
</reference>
<dbReference type="InterPro" id="IPR015939">
    <property type="entry name" value="Fum_Rdtase/Succ_DH_flav-like_C"/>
</dbReference>
<keyword evidence="7 12" id="KW-0274">FAD</keyword>
<evidence type="ECO:0000259" key="13">
    <source>
        <dbReference type="Pfam" id="PF00890"/>
    </source>
</evidence>
<dbReference type="InterPro" id="IPR036188">
    <property type="entry name" value="FAD/NAD-bd_sf"/>
</dbReference>
<dbReference type="FunFam" id="3.90.700.10:FF:000002">
    <property type="entry name" value="L-aspartate oxidase"/>
    <property type="match status" value="1"/>
</dbReference>
<keyword evidence="8 12" id="KW-0560">Oxidoreductase</keyword>
<evidence type="ECO:0000256" key="2">
    <source>
        <dbReference type="ARBA" id="ARBA00004950"/>
    </source>
</evidence>
<dbReference type="GO" id="GO:0005737">
    <property type="term" value="C:cytoplasm"/>
    <property type="evidence" value="ECO:0007669"/>
    <property type="project" value="UniProtKB-SubCell"/>
</dbReference>
<dbReference type="RefSeq" id="WP_068207286.1">
    <property type="nucleotide sequence ID" value="NZ_CP013355.1"/>
</dbReference>
<dbReference type="GO" id="GO:0034628">
    <property type="term" value="P:'de novo' NAD+ biosynthetic process from L-aspartate"/>
    <property type="evidence" value="ECO:0007669"/>
    <property type="project" value="TreeGrafter"/>
</dbReference>
<dbReference type="UniPathway" id="UPA00253">
    <property type="reaction ID" value="UER00326"/>
</dbReference>
<evidence type="ECO:0000256" key="1">
    <source>
        <dbReference type="ARBA" id="ARBA00001974"/>
    </source>
</evidence>
<dbReference type="STRING" id="1622118.Lupro_05930"/>
<dbReference type="PIRSF" id="PIRSF000171">
    <property type="entry name" value="SDHA_APRA_LASPO"/>
    <property type="match status" value="1"/>
</dbReference>
<comment type="function">
    <text evidence="12">Catalyzes the oxidation of L-aspartate to iminoaspartate.</text>
</comment>
<keyword evidence="6 12" id="KW-0662">Pyridine nucleotide biosynthesis</keyword>
<evidence type="ECO:0000256" key="5">
    <source>
        <dbReference type="ARBA" id="ARBA00022630"/>
    </source>
</evidence>
<feature type="active site" description="Proton acceptor" evidence="11">
    <location>
        <position position="290"/>
    </location>
</feature>
<dbReference type="Pfam" id="PF00890">
    <property type="entry name" value="FAD_binding_2"/>
    <property type="match status" value="1"/>
</dbReference>
<keyword evidence="16" id="KW-1185">Reference proteome</keyword>
<evidence type="ECO:0000256" key="7">
    <source>
        <dbReference type="ARBA" id="ARBA00022827"/>
    </source>
</evidence>
<reference evidence="15 16" key="2">
    <citation type="journal article" date="2016" name="Int. J. Syst. Evol. Microbiol.">
        <title>Lutibacter profundi sp. nov., isolated from a deep-sea hydrothermal system on the Arctic Mid-Ocean Ridge and emended description of the genus Lutibacter.</title>
        <authorList>
            <person name="Le Moine Bauer S."/>
            <person name="Roalkvam I."/>
            <person name="Steen I.H."/>
            <person name="Dahle H."/>
        </authorList>
    </citation>
    <scope>NUCLEOTIDE SEQUENCE [LARGE SCALE GENOMIC DNA]</scope>
    <source>
        <strain evidence="15 16">LP1</strain>
    </source>
</reference>
<dbReference type="Gene3D" id="3.50.50.60">
    <property type="entry name" value="FAD/NAD(P)-binding domain"/>
    <property type="match status" value="1"/>
</dbReference>
<comment type="subcellular location">
    <subcellularLocation>
        <location evidence="12">Cytoplasm</location>
    </subcellularLocation>
</comment>
<dbReference type="EMBL" id="CP013355">
    <property type="protein sequence ID" value="AMC10807.1"/>
    <property type="molecule type" value="Genomic_DNA"/>
</dbReference>
<organism evidence="15 16">
    <name type="scientific">Lutibacter profundi</name>
    <dbReference type="NCBI Taxonomy" id="1622118"/>
    <lineage>
        <taxon>Bacteria</taxon>
        <taxon>Pseudomonadati</taxon>
        <taxon>Bacteroidota</taxon>
        <taxon>Flavobacteriia</taxon>
        <taxon>Flavobacteriales</taxon>
        <taxon>Flavobacteriaceae</taxon>
        <taxon>Lutibacter</taxon>
    </lineage>
</organism>
<evidence type="ECO:0000256" key="8">
    <source>
        <dbReference type="ARBA" id="ARBA00023002"/>
    </source>
</evidence>
<comment type="cofactor">
    <cofactor evidence="1 12">
        <name>FAD</name>
        <dbReference type="ChEBI" id="CHEBI:57692"/>
    </cofactor>
</comment>
<dbReference type="InterPro" id="IPR003953">
    <property type="entry name" value="FAD-dep_OxRdtase_2_FAD-bd"/>
</dbReference>
<dbReference type="Gene3D" id="1.20.58.100">
    <property type="entry name" value="Fumarate reductase/succinate dehydrogenase flavoprotein-like, C-terminal domain"/>
    <property type="match status" value="1"/>
</dbReference>
<dbReference type="EC" id="1.4.3.16" evidence="4 10"/>
<dbReference type="GO" id="GO:0008734">
    <property type="term" value="F:L-aspartate oxidase activity"/>
    <property type="evidence" value="ECO:0007669"/>
    <property type="project" value="UniProtKB-UniRule"/>
</dbReference>
<evidence type="ECO:0000256" key="10">
    <source>
        <dbReference type="NCBIfam" id="TIGR00551"/>
    </source>
</evidence>
<dbReference type="AlphaFoldDB" id="A0A109RNR0"/>
<dbReference type="PRINTS" id="PR00368">
    <property type="entry name" value="FADPNR"/>
</dbReference>
<comment type="similarity">
    <text evidence="3 12">Belongs to the FAD-dependent oxidoreductase 2 family. NadB subfamily.</text>
</comment>
<dbReference type="PATRIC" id="fig|1622118.3.peg.1232"/>